<reference evidence="1" key="1">
    <citation type="submission" date="2019-04" db="EMBL/GenBank/DDBJ databases">
        <title>Microbes associate with the intestines of laboratory mice.</title>
        <authorList>
            <person name="Navarre W."/>
            <person name="Wong E."/>
            <person name="Huang K.C."/>
            <person name="Tropini C."/>
            <person name="Ng K."/>
            <person name="Yu B."/>
        </authorList>
    </citation>
    <scope>NUCLEOTIDE SEQUENCE</scope>
    <source>
        <strain evidence="1">NM86_A22</strain>
    </source>
</reference>
<sequence length="97" mass="11063">MRPTEPKLINEIIQQYMRADGIAGKASRQQASYLWTEIVGPGINRYTTRRYVTDDGIMHVYLSSAVLKQELTFQRSHLVDAINRAVGQQAITDIVFH</sequence>
<name>A0AC61S7Y6_9BACT</name>
<proteinExistence type="predicted"/>
<organism evidence="1 2">
    <name type="scientific">Muribaculum caecicola</name>
    <dbReference type="NCBI Taxonomy" id="3038144"/>
    <lineage>
        <taxon>Bacteria</taxon>
        <taxon>Pseudomonadati</taxon>
        <taxon>Bacteroidota</taxon>
        <taxon>Bacteroidia</taxon>
        <taxon>Bacteroidales</taxon>
        <taxon>Muribaculaceae</taxon>
        <taxon>Muribaculum</taxon>
    </lineage>
</organism>
<evidence type="ECO:0000313" key="2">
    <source>
        <dbReference type="Proteomes" id="UP000305401"/>
    </source>
</evidence>
<dbReference type="EMBL" id="SSTG01000007">
    <property type="protein sequence ID" value="THG54963.1"/>
    <property type="molecule type" value="Genomic_DNA"/>
</dbReference>
<accession>A0AC61S7Y6</accession>
<keyword evidence="2" id="KW-1185">Reference proteome</keyword>
<dbReference type="Proteomes" id="UP000305401">
    <property type="component" value="Unassembled WGS sequence"/>
</dbReference>
<gene>
    <name evidence="1" type="ORF">E5990_01435</name>
</gene>
<comment type="caution">
    <text evidence="1">The sequence shown here is derived from an EMBL/GenBank/DDBJ whole genome shotgun (WGS) entry which is preliminary data.</text>
</comment>
<protein>
    <submittedName>
        <fullName evidence="1">DUF721 domain-containing protein</fullName>
    </submittedName>
</protein>
<evidence type="ECO:0000313" key="1">
    <source>
        <dbReference type="EMBL" id="THG54963.1"/>
    </source>
</evidence>